<dbReference type="EMBL" id="CP023737">
    <property type="protein sequence ID" value="ATQ68826.1"/>
    <property type="molecule type" value="Genomic_DNA"/>
</dbReference>
<dbReference type="InterPro" id="IPR002321">
    <property type="entry name" value="Cyt_c_II"/>
</dbReference>
<accession>A0A2D2D1J8</accession>
<evidence type="ECO:0000256" key="7">
    <source>
        <dbReference type="PIRSR" id="PIRSR000027-2"/>
    </source>
</evidence>
<protein>
    <submittedName>
        <fullName evidence="9">Cytochrome c prime</fullName>
    </submittedName>
</protein>
<dbReference type="KEGG" id="mtw:CQW49_13740"/>
<keyword evidence="10" id="KW-1185">Reference proteome</keyword>
<dbReference type="PROSITE" id="PS51009">
    <property type="entry name" value="CYTCII"/>
    <property type="match status" value="1"/>
</dbReference>
<dbReference type="GO" id="GO:0042597">
    <property type="term" value="C:periplasmic space"/>
    <property type="evidence" value="ECO:0007669"/>
    <property type="project" value="InterPro"/>
</dbReference>
<keyword evidence="5 6" id="KW-0408">Iron</keyword>
<evidence type="ECO:0000313" key="9">
    <source>
        <dbReference type="EMBL" id="ATQ68826.1"/>
    </source>
</evidence>
<dbReference type="Pfam" id="PF01322">
    <property type="entry name" value="Cytochrom_C_2"/>
    <property type="match status" value="1"/>
</dbReference>
<feature type="binding site" description="covalent" evidence="7">
    <location>
        <position position="155"/>
    </location>
    <ligand>
        <name>heme c</name>
        <dbReference type="ChEBI" id="CHEBI:61717"/>
    </ligand>
</feature>
<feature type="binding site" description="axial binding residue" evidence="6">
    <location>
        <position position="159"/>
    </location>
    <ligand>
        <name>heme c</name>
        <dbReference type="ChEBI" id="CHEBI:61717"/>
    </ligand>
    <ligandPart>
        <name>Fe</name>
        <dbReference type="ChEBI" id="CHEBI:18248"/>
    </ligandPart>
</feature>
<organism evidence="9 10">
    <name type="scientific">Methylosinus trichosporium (strain ATCC 35070 / NCIMB 11131 / UNIQEM 75 / OB3b)</name>
    <dbReference type="NCBI Taxonomy" id="595536"/>
    <lineage>
        <taxon>Bacteria</taxon>
        <taxon>Pseudomonadati</taxon>
        <taxon>Pseudomonadota</taxon>
        <taxon>Alphaproteobacteria</taxon>
        <taxon>Hyphomicrobiales</taxon>
        <taxon>Methylocystaceae</taxon>
        <taxon>Methylosinus</taxon>
    </lineage>
</organism>
<dbReference type="AlphaFoldDB" id="A0A2D2D1J8"/>
<dbReference type="InterPro" id="IPR012127">
    <property type="entry name" value="Cyt_c_prime"/>
</dbReference>
<gene>
    <name evidence="9" type="ORF">CQW49_13740</name>
</gene>
<keyword evidence="3 6" id="KW-0479">Metal-binding</keyword>
<feature type="binding site" description="covalent" evidence="7">
    <location>
        <position position="158"/>
    </location>
    <ligand>
        <name>heme c</name>
        <dbReference type="ChEBI" id="CHEBI:61717"/>
    </ligand>
</feature>
<reference evidence="10" key="1">
    <citation type="submission" date="2017-10" db="EMBL/GenBank/DDBJ databases">
        <title>Completed PacBio SMRT sequence of Methylosinus trichosporium OB3b reveals presence of a third large plasmid.</title>
        <authorList>
            <person name="Charles T.C."/>
            <person name="Lynch M.D.J."/>
            <person name="Heil J.R."/>
            <person name="Cheng J."/>
        </authorList>
    </citation>
    <scope>NUCLEOTIDE SEQUENCE [LARGE SCALE GENOMIC DNA]</scope>
    <source>
        <strain evidence="10">OB3b</strain>
    </source>
</reference>
<evidence type="ECO:0000256" key="3">
    <source>
        <dbReference type="ARBA" id="ARBA00022723"/>
    </source>
</evidence>
<dbReference type="RefSeq" id="WP_004448513.1">
    <property type="nucleotide sequence ID" value="NZ_ADVE02000001.1"/>
</dbReference>
<evidence type="ECO:0000313" key="10">
    <source>
        <dbReference type="Proteomes" id="UP000230709"/>
    </source>
</evidence>
<dbReference type="GO" id="GO:0022900">
    <property type="term" value="P:electron transport chain"/>
    <property type="evidence" value="ECO:0007669"/>
    <property type="project" value="InterPro"/>
</dbReference>
<evidence type="ECO:0000256" key="5">
    <source>
        <dbReference type="ARBA" id="ARBA00023004"/>
    </source>
</evidence>
<feature type="signal peptide" evidence="8">
    <location>
        <begin position="1"/>
        <end position="27"/>
    </location>
</feature>
<proteinExistence type="predicted"/>
<dbReference type="GO" id="GO:0005506">
    <property type="term" value="F:iron ion binding"/>
    <property type="evidence" value="ECO:0007669"/>
    <property type="project" value="InterPro"/>
</dbReference>
<evidence type="ECO:0000256" key="4">
    <source>
        <dbReference type="ARBA" id="ARBA00022982"/>
    </source>
</evidence>
<keyword evidence="2 7" id="KW-0349">Heme</keyword>
<comment type="PTM">
    <text evidence="7">Binds 1 heme group per subunit.</text>
</comment>
<keyword evidence="8" id="KW-0732">Signal</keyword>
<dbReference type="InterPro" id="IPR010980">
    <property type="entry name" value="Cyt_c/b562"/>
</dbReference>
<dbReference type="Gene3D" id="1.20.120.10">
    <property type="entry name" value="Cytochrome c/b562"/>
    <property type="match status" value="1"/>
</dbReference>
<dbReference type="PIRSF" id="PIRSF000027">
    <property type="entry name" value="Cytc_c_prime"/>
    <property type="match status" value="1"/>
</dbReference>
<dbReference type="STRING" id="595536.GCA_000178815_02419"/>
<feature type="chain" id="PRO_5013770170" evidence="8">
    <location>
        <begin position="28"/>
        <end position="165"/>
    </location>
</feature>
<dbReference type="SUPFAM" id="SSF47175">
    <property type="entry name" value="Cytochromes"/>
    <property type="match status" value="1"/>
</dbReference>
<evidence type="ECO:0000256" key="2">
    <source>
        <dbReference type="ARBA" id="ARBA00022617"/>
    </source>
</evidence>
<evidence type="ECO:0000256" key="8">
    <source>
        <dbReference type="SAM" id="SignalP"/>
    </source>
</evidence>
<evidence type="ECO:0000256" key="6">
    <source>
        <dbReference type="PIRSR" id="PIRSR000027-1"/>
    </source>
</evidence>
<evidence type="ECO:0000256" key="1">
    <source>
        <dbReference type="ARBA" id="ARBA00022448"/>
    </source>
</evidence>
<dbReference type="GO" id="GO:0009055">
    <property type="term" value="F:electron transfer activity"/>
    <property type="evidence" value="ECO:0007669"/>
    <property type="project" value="InterPro"/>
</dbReference>
<name>A0A2D2D1J8_METT3</name>
<keyword evidence="4" id="KW-0249">Electron transport</keyword>
<sequence>MSLSSQWARVVVLGSLAVSGFVASSLAQNAPAGGPSPAKQAVENRRAAFTLIGNSFRWFGAVAKGAAPYDEAEAAKRAARIGFLAGQLDGEFPQDSNLGDPASKATADVWSNRAEFDKKLEKFKVDARAFQEAIAKEKGATDGFKAAVASLGQDCKGCHDTYKVK</sequence>
<dbReference type="Proteomes" id="UP000230709">
    <property type="component" value="Chromosome"/>
</dbReference>
<keyword evidence="1" id="KW-0813">Transport</keyword>
<dbReference type="GO" id="GO:0020037">
    <property type="term" value="F:heme binding"/>
    <property type="evidence" value="ECO:0007669"/>
    <property type="project" value="InterPro"/>
</dbReference>